<name>A0A0A9C620_ARUDO</name>
<evidence type="ECO:0000313" key="1">
    <source>
        <dbReference type="EMBL" id="JAD68850.1"/>
    </source>
</evidence>
<reference evidence="1" key="1">
    <citation type="submission" date="2014-09" db="EMBL/GenBank/DDBJ databases">
        <authorList>
            <person name="Magalhaes I.L.F."/>
            <person name="Oliveira U."/>
            <person name="Santos F.R."/>
            <person name="Vidigal T.H.D.A."/>
            <person name="Brescovit A.D."/>
            <person name="Santos A.J."/>
        </authorList>
    </citation>
    <scope>NUCLEOTIDE SEQUENCE</scope>
    <source>
        <tissue evidence="1">Shoot tissue taken approximately 20 cm above the soil surface</tissue>
    </source>
</reference>
<dbReference type="EMBL" id="GBRH01229045">
    <property type="protein sequence ID" value="JAD68850.1"/>
    <property type="molecule type" value="Transcribed_RNA"/>
</dbReference>
<organism evidence="1">
    <name type="scientific">Arundo donax</name>
    <name type="common">Giant reed</name>
    <name type="synonym">Donax arundinaceus</name>
    <dbReference type="NCBI Taxonomy" id="35708"/>
    <lineage>
        <taxon>Eukaryota</taxon>
        <taxon>Viridiplantae</taxon>
        <taxon>Streptophyta</taxon>
        <taxon>Embryophyta</taxon>
        <taxon>Tracheophyta</taxon>
        <taxon>Spermatophyta</taxon>
        <taxon>Magnoliopsida</taxon>
        <taxon>Liliopsida</taxon>
        <taxon>Poales</taxon>
        <taxon>Poaceae</taxon>
        <taxon>PACMAD clade</taxon>
        <taxon>Arundinoideae</taxon>
        <taxon>Arundineae</taxon>
        <taxon>Arundo</taxon>
    </lineage>
</organism>
<protein>
    <submittedName>
        <fullName evidence="1">Uncharacterized protein</fullName>
    </submittedName>
</protein>
<accession>A0A0A9C620</accession>
<proteinExistence type="predicted"/>
<reference evidence="1" key="2">
    <citation type="journal article" date="2015" name="Data Brief">
        <title>Shoot transcriptome of the giant reed, Arundo donax.</title>
        <authorList>
            <person name="Barrero R.A."/>
            <person name="Guerrero F.D."/>
            <person name="Moolhuijzen P."/>
            <person name="Goolsby J.A."/>
            <person name="Tidwell J."/>
            <person name="Bellgard S.E."/>
            <person name="Bellgard M.I."/>
        </authorList>
    </citation>
    <scope>NUCLEOTIDE SEQUENCE</scope>
    <source>
        <tissue evidence="1">Shoot tissue taken approximately 20 cm above the soil surface</tissue>
    </source>
</reference>
<sequence>MTRMPMEFSSILSMSLLLQTKSKGVNLSVGDDCLLTRASV</sequence>
<dbReference type="AlphaFoldDB" id="A0A0A9C620"/>